<evidence type="ECO:0008006" key="3">
    <source>
        <dbReference type="Google" id="ProtNLM"/>
    </source>
</evidence>
<comment type="caution">
    <text evidence="1">The sequence shown here is derived from an EMBL/GenBank/DDBJ whole genome shotgun (WGS) entry which is preliminary data.</text>
</comment>
<dbReference type="Proteomes" id="UP000192501">
    <property type="component" value="Unassembled WGS sequence"/>
</dbReference>
<evidence type="ECO:0000313" key="2">
    <source>
        <dbReference type="Proteomes" id="UP000192501"/>
    </source>
</evidence>
<accession>A0A1X0QGH1</accession>
<evidence type="ECO:0000313" key="1">
    <source>
        <dbReference type="EMBL" id="ORD98878.1"/>
    </source>
</evidence>
<protein>
    <recommendedName>
        <fullName evidence="3">Translation initiation factor beta propellor-like domain-containing protein</fullName>
    </recommendedName>
</protein>
<organism evidence="1 2">
    <name type="scientific">Hepatospora eriocheir</name>
    <dbReference type="NCBI Taxonomy" id="1081669"/>
    <lineage>
        <taxon>Eukaryota</taxon>
        <taxon>Fungi</taxon>
        <taxon>Fungi incertae sedis</taxon>
        <taxon>Microsporidia</taxon>
        <taxon>Hepatosporidae</taxon>
        <taxon>Hepatospora</taxon>
    </lineage>
</organism>
<dbReference type="AlphaFoldDB" id="A0A1X0QGH1"/>
<name>A0A1X0QGH1_9MICR</name>
<proteinExistence type="predicted"/>
<dbReference type="VEuPathDB" id="MicrosporidiaDB:HERIO_527"/>
<sequence>MKEELSKDKLIFISRNQFEYEMIKEKLENYTYEEDEGVFVTEYKAGKIDGVLSFTPKEFHSLLNKSIEFEKIEPINYDFDWVKEENFSICYSNNVFATYRVDNKSIVEKYEVNNISKAYYSPDGTILAFVNNQTCKFIANDVNNLVLEIELESSINKVVFSNNINQTYAILETDKNYYVLDVNKNSELLKFSSQSHEITYSGVYLKDDNMFMRFDDEIVSEVKCDKIFFSETDDRIVEFYKNGSQKIVIKKDNQIIKTKTFSSVIDIHVAFNTNQCICVFKNKNSSTFISIFEGDLITNKLIDINVNEVYATDNRLVIVDSLFKLHVFVLKTNSIEFKEIINKNNEVKLSLNRDVIVLFDYMESNIEFYDNEVCRSKFTFKNCSDMKWSCNKLYLAVYSYETAGNNLQIFNLNGKLIFKKNFDNLRSFEWRNYKVIDPVTRDLIIKNNSESISKLIEVDKEILVDKSELIKQWRDYLLTIKQ</sequence>
<dbReference type="VEuPathDB" id="MicrosporidiaDB:A0H76_1788"/>
<dbReference type="EMBL" id="LTAI01000402">
    <property type="protein sequence ID" value="ORD98878.1"/>
    <property type="molecule type" value="Genomic_DNA"/>
</dbReference>
<reference evidence="1 2" key="1">
    <citation type="journal article" date="2017" name="Environ. Microbiol.">
        <title>Decay of the glycolytic pathway and adaptation to intranuclear parasitism within Enterocytozoonidae microsporidia.</title>
        <authorList>
            <person name="Wiredu Boakye D."/>
            <person name="Jaroenlak P."/>
            <person name="Prachumwat A."/>
            <person name="Williams T.A."/>
            <person name="Bateman K.S."/>
            <person name="Itsathitphaisarn O."/>
            <person name="Sritunyalucksana K."/>
            <person name="Paszkiewicz K.H."/>
            <person name="Moore K.A."/>
            <person name="Stentiford G.D."/>
            <person name="Williams B.A."/>
        </authorList>
    </citation>
    <scope>NUCLEOTIDE SEQUENCE [LARGE SCALE GENOMIC DNA]</scope>
    <source>
        <strain evidence="2">canceri</strain>
    </source>
</reference>
<dbReference type="SUPFAM" id="SSF82171">
    <property type="entry name" value="DPP6 N-terminal domain-like"/>
    <property type="match status" value="1"/>
</dbReference>
<gene>
    <name evidence="1" type="ORF">A0H76_1788</name>
</gene>